<feature type="compositionally biased region" description="Basic and acidic residues" evidence="1">
    <location>
        <begin position="14"/>
        <end position="23"/>
    </location>
</feature>
<dbReference type="EnsemblPlants" id="KRH33259">
    <property type="protein sequence ID" value="KRH33259"/>
    <property type="gene ID" value="GLYMA_10G110300"/>
</dbReference>
<name>A0A0R0I0P9_SOYBN</name>
<protein>
    <submittedName>
        <fullName evidence="2 3">Uncharacterized protein</fullName>
    </submittedName>
</protein>
<evidence type="ECO:0000313" key="2">
    <source>
        <dbReference type="EMBL" id="KRH33259.1"/>
    </source>
</evidence>
<dbReference type="AlphaFoldDB" id="A0A0R0I0P9"/>
<organism evidence="2">
    <name type="scientific">Glycine max</name>
    <name type="common">Soybean</name>
    <name type="synonym">Glycine hispida</name>
    <dbReference type="NCBI Taxonomy" id="3847"/>
    <lineage>
        <taxon>Eukaryota</taxon>
        <taxon>Viridiplantae</taxon>
        <taxon>Streptophyta</taxon>
        <taxon>Embryophyta</taxon>
        <taxon>Tracheophyta</taxon>
        <taxon>Spermatophyta</taxon>
        <taxon>Magnoliopsida</taxon>
        <taxon>eudicotyledons</taxon>
        <taxon>Gunneridae</taxon>
        <taxon>Pentapetalae</taxon>
        <taxon>rosids</taxon>
        <taxon>fabids</taxon>
        <taxon>Fabales</taxon>
        <taxon>Fabaceae</taxon>
        <taxon>Papilionoideae</taxon>
        <taxon>50 kb inversion clade</taxon>
        <taxon>NPAAA clade</taxon>
        <taxon>indigoferoid/millettioid clade</taxon>
        <taxon>Phaseoleae</taxon>
        <taxon>Glycine</taxon>
        <taxon>Glycine subgen. Soja</taxon>
    </lineage>
</organism>
<feature type="region of interest" description="Disordered" evidence="1">
    <location>
        <begin position="1"/>
        <end position="82"/>
    </location>
</feature>
<gene>
    <name evidence="2" type="ORF">GLYMA_10G110300</name>
</gene>
<evidence type="ECO:0000313" key="3">
    <source>
        <dbReference type="EnsemblPlants" id="KRH33259"/>
    </source>
</evidence>
<reference evidence="2 3" key="1">
    <citation type="journal article" date="2010" name="Nature">
        <title>Genome sequence of the palaeopolyploid soybean.</title>
        <authorList>
            <person name="Schmutz J."/>
            <person name="Cannon S.B."/>
            <person name="Schlueter J."/>
            <person name="Ma J."/>
            <person name="Mitros T."/>
            <person name="Nelson W."/>
            <person name="Hyten D.L."/>
            <person name="Song Q."/>
            <person name="Thelen J.J."/>
            <person name="Cheng J."/>
            <person name="Xu D."/>
            <person name="Hellsten U."/>
            <person name="May G.D."/>
            <person name="Yu Y."/>
            <person name="Sakurai T."/>
            <person name="Umezawa T."/>
            <person name="Bhattacharyya M.K."/>
            <person name="Sandhu D."/>
            <person name="Valliyodan B."/>
            <person name="Lindquist E."/>
            <person name="Peto M."/>
            <person name="Grant D."/>
            <person name="Shu S."/>
            <person name="Goodstein D."/>
            <person name="Barry K."/>
            <person name="Futrell-Griggs M."/>
            <person name="Abernathy B."/>
            <person name="Du J."/>
            <person name="Tian Z."/>
            <person name="Zhu L."/>
            <person name="Gill N."/>
            <person name="Joshi T."/>
            <person name="Libault M."/>
            <person name="Sethuraman A."/>
            <person name="Zhang X.-C."/>
            <person name="Shinozaki K."/>
            <person name="Nguyen H.T."/>
            <person name="Wing R.A."/>
            <person name="Cregan P."/>
            <person name="Specht J."/>
            <person name="Grimwood J."/>
            <person name="Rokhsar D."/>
            <person name="Stacey G."/>
            <person name="Shoemaker R.C."/>
            <person name="Jackson S.A."/>
        </authorList>
    </citation>
    <scope>NUCLEOTIDE SEQUENCE</scope>
    <source>
        <strain evidence="3">cv. Williams 82</strain>
        <tissue evidence="2">Callus</tissue>
    </source>
</reference>
<dbReference type="Gramene" id="KRH33259">
    <property type="protein sequence ID" value="KRH33259"/>
    <property type="gene ID" value="GLYMA_10G110300"/>
</dbReference>
<feature type="compositionally biased region" description="Polar residues" evidence="1">
    <location>
        <begin position="1"/>
        <end position="13"/>
    </location>
</feature>
<dbReference type="EMBL" id="CM000843">
    <property type="protein sequence ID" value="KRH33259.1"/>
    <property type="molecule type" value="Genomic_DNA"/>
</dbReference>
<dbReference type="InParanoid" id="A0A0R0I0P9"/>
<keyword evidence="4" id="KW-1185">Reference proteome</keyword>
<reference evidence="2" key="3">
    <citation type="submission" date="2018-07" db="EMBL/GenBank/DDBJ databases">
        <title>WGS assembly of Glycine max.</title>
        <authorList>
            <person name="Schmutz J."/>
            <person name="Cannon S."/>
            <person name="Schlueter J."/>
            <person name="Ma J."/>
            <person name="Mitros T."/>
            <person name="Nelson W."/>
            <person name="Hyten D."/>
            <person name="Song Q."/>
            <person name="Thelen J."/>
            <person name="Cheng J."/>
            <person name="Xu D."/>
            <person name="Hellsten U."/>
            <person name="May G."/>
            <person name="Yu Y."/>
            <person name="Sakurai T."/>
            <person name="Umezawa T."/>
            <person name="Bhattacharyya M."/>
            <person name="Sandhu D."/>
            <person name="Valliyodan B."/>
            <person name="Lindquist E."/>
            <person name="Peto M."/>
            <person name="Grant D."/>
            <person name="Shu S."/>
            <person name="Goodstein D."/>
            <person name="Barry K."/>
            <person name="Futrell-Griggs M."/>
            <person name="Abernathy B."/>
            <person name="Du J."/>
            <person name="Tian Z."/>
            <person name="Zhu L."/>
            <person name="Gill N."/>
            <person name="Joshi T."/>
            <person name="Libault M."/>
            <person name="Sethuraman A."/>
            <person name="Zhang X."/>
            <person name="Shinozaki K."/>
            <person name="Nguyen H."/>
            <person name="Wing R."/>
            <person name="Cregan P."/>
            <person name="Specht J."/>
            <person name="Grimwood J."/>
            <person name="Rokhsar D."/>
            <person name="Stacey G."/>
            <person name="Shoemaker R."/>
            <person name="Jackson S."/>
        </authorList>
    </citation>
    <scope>NUCLEOTIDE SEQUENCE</scope>
    <source>
        <tissue evidence="2">Callus</tissue>
    </source>
</reference>
<evidence type="ECO:0000256" key="1">
    <source>
        <dbReference type="SAM" id="MobiDB-lite"/>
    </source>
</evidence>
<sequence length="82" mass="9163">MTGTQNVKNSSLHKPNEYKRNTEPLKILSSASTSPKSTLRLPGNKGPKPRVASLSQLKDMTPSVRPWKQPQHETIIAWNKCP</sequence>
<proteinExistence type="predicted"/>
<dbReference type="Proteomes" id="UP000008827">
    <property type="component" value="Chromosome 10"/>
</dbReference>
<evidence type="ECO:0000313" key="4">
    <source>
        <dbReference type="Proteomes" id="UP000008827"/>
    </source>
</evidence>
<accession>A0A0R0I0P9</accession>
<reference evidence="3" key="2">
    <citation type="submission" date="2018-02" db="UniProtKB">
        <authorList>
            <consortium name="EnsemblPlants"/>
        </authorList>
    </citation>
    <scope>IDENTIFICATION</scope>
    <source>
        <strain evidence="3">Williams 82</strain>
    </source>
</reference>